<dbReference type="Gene3D" id="3.40.50.1820">
    <property type="entry name" value="alpha/beta hydrolase"/>
    <property type="match status" value="1"/>
</dbReference>
<dbReference type="EMBL" id="CAMXCT020006799">
    <property type="protein sequence ID" value="CAL1173633.1"/>
    <property type="molecule type" value="Genomic_DNA"/>
</dbReference>
<dbReference type="EMBL" id="CAMXCT010006799">
    <property type="protein sequence ID" value="CAI4020258.1"/>
    <property type="molecule type" value="Genomic_DNA"/>
</dbReference>
<dbReference type="AlphaFoldDB" id="A0A9P1M5Y0"/>
<evidence type="ECO:0000256" key="3">
    <source>
        <dbReference type="SAM" id="MobiDB-lite"/>
    </source>
</evidence>
<gene>
    <name evidence="5" type="ORF">C1SCF055_LOCUS44695</name>
</gene>
<comment type="subcellular location">
    <subcellularLocation>
        <location evidence="1">Plastid</location>
    </subcellularLocation>
</comment>
<dbReference type="Pfam" id="PF07082">
    <property type="entry name" value="DUF1350"/>
    <property type="match status" value="1"/>
</dbReference>
<comment type="caution">
    <text evidence="5">The sequence shown here is derived from an EMBL/GenBank/DDBJ whole genome shotgun (WGS) entry which is preliminary data.</text>
</comment>
<keyword evidence="2" id="KW-0934">Plastid</keyword>
<evidence type="ECO:0000313" key="5">
    <source>
        <dbReference type="EMBL" id="CAI4020258.1"/>
    </source>
</evidence>
<dbReference type="Proteomes" id="UP001152797">
    <property type="component" value="Unassembled WGS sequence"/>
</dbReference>
<name>A0A9P1M5Y0_9DINO</name>
<evidence type="ECO:0000313" key="7">
    <source>
        <dbReference type="Proteomes" id="UP001152797"/>
    </source>
</evidence>
<sequence length="648" mass="71356">MAASPCAALPPGATRIATSKTPLVAVTRVTVPSVTTWQNAVFKHWVWLAPALAVPGLRVHRHRGRRGRLLRRTRRRGSQWTEVAGCPVYFPEAEPPCCLVHFVGGAISGSLPRTSYSRFLEAIAEETGAVVVATPLNSSFDHDLAAKEAAEHMDNVLLSLQRQGLRRLATAPIWSCGHGTGAVVQLLVATRHRRAGLVLLGLTPARSLPLPNLPKPLARLLSGGLKRISKKQLKQGGRFAEALLRGVAELNSSAAEMETTSPTWPKLLKALESSPRGEVSNFPAQVFPGILSLAENVRNFTPSREELAEQIRAAAALPKRLLLVEFSNDPQDDSAWLLSVLGCQQKEPPQDAWDPLDAIEAELEKELAKSLEEAWEESDEEQEEDEEDEEISEARKQLEAEWEADDGIQEWEEDQEQPRTVELIRLKGDSWIPLDFQDDLDQIPGAVARFLRREAPPQSGGAALRVAGAFALKAHLLRLTAGTNRGFGPLSFKLRGDILASIAELEKMSDGSLPVDGTVSEKLFGRWRLMWCTAPAVLLLGAMPFVDCGEIEQKFTKSGDSQQELELITCARLAPVGSALVPWLVPETQVRLRAKVEVISSRRFLLHFRSLDQLLLPTRNENLNITFLDDEIMIARSGDGAVFLWLRA</sequence>
<evidence type="ECO:0000259" key="4">
    <source>
        <dbReference type="Pfam" id="PF04755"/>
    </source>
</evidence>
<dbReference type="EMBL" id="CAMXCT030006799">
    <property type="protein sequence ID" value="CAL4807570.1"/>
    <property type="molecule type" value="Genomic_DNA"/>
</dbReference>
<dbReference type="OrthoDB" id="444989at2759"/>
<dbReference type="PANTHER" id="PTHR34127:SF1">
    <property type="entry name" value="OS04G0405600 PROTEIN"/>
    <property type="match status" value="1"/>
</dbReference>
<dbReference type="GO" id="GO:0009536">
    <property type="term" value="C:plastid"/>
    <property type="evidence" value="ECO:0007669"/>
    <property type="project" value="UniProtKB-SubCell"/>
</dbReference>
<dbReference type="InterPro" id="IPR010765">
    <property type="entry name" value="DUF1350"/>
</dbReference>
<dbReference type="PANTHER" id="PTHR34127">
    <property type="entry name" value="OS04G0405600 PROTEIN"/>
    <property type="match status" value="1"/>
</dbReference>
<accession>A0A9P1M5Y0</accession>
<dbReference type="Pfam" id="PF04755">
    <property type="entry name" value="PAP_fibrillin"/>
    <property type="match status" value="1"/>
</dbReference>
<evidence type="ECO:0000256" key="2">
    <source>
        <dbReference type="ARBA" id="ARBA00022640"/>
    </source>
</evidence>
<dbReference type="InterPro" id="IPR029058">
    <property type="entry name" value="AB_hydrolase_fold"/>
</dbReference>
<protein>
    <recommendedName>
        <fullName evidence="4">Plastid lipid-associated protein/fibrillin conserved domain-containing protein</fullName>
    </recommendedName>
</protein>
<evidence type="ECO:0000313" key="6">
    <source>
        <dbReference type="EMBL" id="CAL4807570.1"/>
    </source>
</evidence>
<proteinExistence type="predicted"/>
<dbReference type="SUPFAM" id="SSF53474">
    <property type="entry name" value="alpha/beta-Hydrolases"/>
    <property type="match status" value="1"/>
</dbReference>
<reference evidence="5" key="1">
    <citation type="submission" date="2022-10" db="EMBL/GenBank/DDBJ databases">
        <authorList>
            <person name="Chen Y."/>
            <person name="Dougan E. K."/>
            <person name="Chan C."/>
            <person name="Rhodes N."/>
            <person name="Thang M."/>
        </authorList>
    </citation>
    <scope>NUCLEOTIDE SEQUENCE</scope>
</reference>
<keyword evidence="7" id="KW-1185">Reference proteome</keyword>
<feature type="compositionally biased region" description="Acidic residues" evidence="3">
    <location>
        <begin position="373"/>
        <end position="391"/>
    </location>
</feature>
<feature type="region of interest" description="Disordered" evidence="3">
    <location>
        <begin position="370"/>
        <end position="394"/>
    </location>
</feature>
<reference evidence="6 7" key="2">
    <citation type="submission" date="2024-05" db="EMBL/GenBank/DDBJ databases">
        <authorList>
            <person name="Chen Y."/>
            <person name="Shah S."/>
            <person name="Dougan E. K."/>
            <person name="Thang M."/>
            <person name="Chan C."/>
        </authorList>
    </citation>
    <scope>NUCLEOTIDE SEQUENCE [LARGE SCALE GENOMIC DNA]</scope>
</reference>
<dbReference type="InterPro" id="IPR006843">
    <property type="entry name" value="PAP/fibrillin_dom"/>
</dbReference>
<feature type="domain" description="Plastid lipid-associated protein/fibrillin conserved" evidence="4">
    <location>
        <begin position="472"/>
        <end position="609"/>
    </location>
</feature>
<evidence type="ECO:0000256" key="1">
    <source>
        <dbReference type="ARBA" id="ARBA00004474"/>
    </source>
</evidence>
<organism evidence="5">
    <name type="scientific">Cladocopium goreaui</name>
    <dbReference type="NCBI Taxonomy" id="2562237"/>
    <lineage>
        <taxon>Eukaryota</taxon>
        <taxon>Sar</taxon>
        <taxon>Alveolata</taxon>
        <taxon>Dinophyceae</taxon>
        <taxon>Suessiales</taxon>
        <taxon>Symbiodiniaceae</taxon>
        <taxon>Cladocopium</taxon>
    </lineage>
</organism>